<feature type="compositionally biased region" description="Basic and acidic residues" evidence="1">
    <location>
        <begin position="106"/>
        <end position="140"/>
    </location>
</feature>
<keyword evidence="2" id="KW-0472">Membrane</keyword>
<accession>C3XUA7</accession>
<protein>
    <submittedName>
        <fullName evidence="3">Uncharacterized protein</fullName>
    </submittedName>
</protein>
<dbReference type="EMBL" id="GG666464">
    <property type="protein sequence ID" value="EEN68481.1"/>
    <property type="molecule type" value="Genomic_DNA"/>
</dbReference>
<organism>
    <name type="scientific">Branchiostoma floridae</name>
    <name type="common">Florida lancelet</name>
    <name type="synonym">Amphioxus</name>
    <dbReference type="NCBI Taxonomy" id="7739"/>
    <lineage>
        <taxon>Eukaryota</taxon>
        <taxon>Metazoa</taxon>
        <taxon>Chordata</taxon>
        <taxon>Cephalochordata</taxon>
        <taxon>Leptocardii</taxon>
        <taxon>Amphioxiformes</taxon>
        <taxon>Branchiostomatidae</taxon>
        <taxon>Branchiostoma</taxon>
    </lineage>
</organism>
<dbReference type="PANTHER" id="PTHR13931">
    <property type="entry name" value="UBIQUITINATION FACTOR E4"/>
    <property type="match status" value="1"/>
</dbReference>
<reference evidence="3" key="1">
    <citation type="journal article" date="2008" name="Nature">
        <title>The amphioxus genome and the evolution of the chordate karyotype.</title>
        <authorList>
            <consortium name="US DOE Joint Genome Institute (JGI-PGF)"/>
            <person name="Putnam N.H."/>
            <person name="Butts T."/>
            <person name="Ferrier D.E.K."/>
            <person name="Furlong R.F."/>
            <person name="Hellsten U."/>
            <person name="Kawashima T."/>
            <person name="Robinson-Rechavi M."/>
            <person name="Shoguchi E."/>
            <person name="Terry A."/>
            <person name="Yu J.-K."/>
            <person name="Benito-Gutierrez E.L."/>
            <person name="Dubchak I."/>
            <person name="Garcia-Fernandez J."/>
            <person name="Gibson-Brown J.J."/>
            <person name="Grigoriev I.V."/>
            <person name="Horton A.C."/>
            <person name="de Jong P.J."/>
            <person name="Jurka J."/>
            <person name="Kapitonov V.V."/>
            <person name="Kohara Y."/>
            <person name="Kuroki Y."/>
            <person name="Lindquist E."/>
            <person name="Lucas S."/>
            <person name="Osoegawa K."/>
            <person name="Pennacchio L.A."/>
            <person name="Salamov A.A."/>
            <person name="Satou Y."/>
            <person name="Sauka-Spengler T."/>
            <person name="Schmutz J."/>
            <person name="Shin-I T."/>
            <person name="Toyoda A."/>
            <person name="Bronner-Fraser M."/>
            <person name="Fujiyama A."/>
            <person name="Holland L.Z."/>
            <person name="Holland P.W.H."/>
            <person name="Satoh N."/>
            <person name="Rokhsar D.S."/>
        </authorList>
    </citation>
    <scope>NUCLEOTIDE SEQUENCE [LARGE SCALE GENOMIC DNA]</scope>
    <source>
        <strain evidence="3">S238N-H82</strain>
        <tissue evidence="3">Testes</tissue>
    </source>
</reference>
<evidence type="ECO:0000256" key="2">
    <source>
        <dbReference type="SAM" id="Phobius"/>
    </source>
</evidence>
<dbReference type="GO" id="GO:0000151">
    <property type="term" value="C:ubiquitin ligase complex"/>
    <property type="evidence" value="ECO:0007669"/>
    <property type="project" value="InterPro"/>
</dbReference>
<dbReference type="InParanoid" id="C3XUA7"/>
<name>C3XUA7_BRAFL</name>
<keyword evidence="2" id="KW-1133">Transmembrane helix</keyword>
<gene>
    <name evidence="3" type="ORF">BRAFLDRAFT_75413</name>
</gene>
<dbReference type="PANTHER" id="PTHR13931:SF2">
    <property type="entry name" value="UBIQUITIN CONJUGATION FACTOR E4 B"/>
    <property type="match status" value="1"/>
</dbReference>
<dbReference type="InterPro" id="IPR045132">
    <property type="entry name" value="UBE4"/>
</dbReference>
<evidence type="ECO:0000256" key="1">
    <source>
        <dbReference type="SAM" id="MobiDB-lite"/>
    </source>
</evidence>
<sequence>MPGGEQAPSQGKESGTGLALFLGALGVLGLAVMLGRNREPARTTGTGPSREELRAQRLAKLGQLSGGIDRTFPPAPDDQNVQTSTPAVQDNGETPKPVQTMSSYTHLDKQKPISKSKPAEKLDTPTEARGKESKVTREDQPATNQSITALQAMSTDTGKVENRSVAINRETKGPSKETQKAKPKPPPKEVPLEQLLLSTLSKVFDIKVELATQGNTKAQAFKVLYLTPGELPTPGEDMVGKVVEIFDRRMRWQYDKVKFLCQCYGECEAILRDNGNEVLGTLAECVKDLVVPALLEELKGKSEEKGDLWSDGKSGNEGALYLFLSRAAGWSDDGVNVTQGLLAAMMDQAVHDKSFHPTMVKLVKVAVDRIKTVKRY</sequence>
<dbReference type="AlphaFoldDB" id="C3XUA7"/>
<dbReference type="GO" id="GO:0036503">
    <property type="term" value="P:ERAD pathway"/>
    <property type="evidence" value="ECO:0007669"/>
    <property type="project" value="InterPro"/>
</dbReference>
<feature type="transmembrane region" description="Helical" evidence="2">
    <location>
        <begin position="15"/>
        <end position="34"/>
    </location>
</feature>
<feature type="compositionally biased region" description="Polar residues" evidence="1">
    <location>
        <begin position="141"/>
        <end position="157"/>
    </location>
</feature>
<evidence type="ECO:0000313" key="3">
    <source>
        <dbReference type="EMBL" id="EEN68481.1"/>
    </source>
</evidence>
<feature type="compositionally biased region" description="Basic and acidic residues" evidence="1">
    <location>
        <begin position="169"/>
        <end position="190"/>
    </location>
</feature>
<dbReference type="GO" id="GO:0034450">
    <property type="term" value="F:ubiquitin-ubiquitin ligase activity"/>
    <property type="evidence" value="ECO:0007669"/>
    <property type="project" value="InterPro"/>
</dbReference>
<keyword evidence="2" id="KW-0812">Transmembrane</keyword>
<proteinExistence type="predicted"/>
<feature type="compositionally biased region" description="Polar residues" evidence="1">
    <location>
        <begin position="79"/>
        <end position="105"/>
    </location>
</feature>
<feature type="region of interest" description="Disordered" evidence="1">
    <location>
        <begin position="60"/>
        <end position="190"/>
    </location>
</feature>